<dbReference type="Proteomes" id="UP000835052">
    <property type="component" value="Unassembled WGS sequence"/>
</dbReference>
<sequence length="253" mass="28969">MNQSERLWTTYSRRQMCSRANAPEELEEAWAVLMSANSCIADSRPWNSAWMKVQITSRGLMDTSSSFPTERENTDIRKPRTSQTTLKLMRNDSEASLAGGASLISSHFFFFFQNVPTPRVKCIRSSAVCRRVFPLDGSFSVRDRPHTGNTQTAEKPEKARKSERTRLWQSLEISSSRFQNRPRRRRGKRRQPANRSKPVAVERETIERGAAERAVGGAAERRFRPSDGKTGREKPSSQLFGNIIIIIKWERMS</sequence>
<dbReference type="EMBL" id="CAJGYM010000009">
    <property type="protein sequence ID" value="CAD6189016.1"/>
    <property type="molecule type" value="Genomic_DNA"/>
</dbReference>
<feature type="compositionally biased region" description="Basic and acidic residues" evidence="1">
    <location>
        <begin position="154"/>
        <end position="166"/>
    </location>
</feature>
<feature type="compositionally biased region" description="Polar residues" evidence="1">
    <location>
        <begin position="167"/>
        <end position="176"/>
    </location>
</feature>
<keyword evidence="3" id="KW-1185">Reference proteome</keyword>
<feature type="compositionally biased region" description="Basic and acidic residues" evidence="1">
    <location>
        <begin position="219"/>
        <end position="235"/>
    </location>
</feature>
<feature type="compositionally biased region" description="Basic residues" evidence="1">
    <location>
        <begin position="180"/>
        <end position="192"/>
    </location>
</feature>
<reference evidence="2" key="1">
    <citation type="submission" date="2020-10" db="EMBL/GenBank/DDBJ databases">
        <authorList>
            <person name="Kikuchi T."/>
        </authorList>
    </citation>
    <scope>NUCLEOTIDE SEQUENCE</scope>
    <source>
        <strain evidence="2">NKZ352</strain>
    </source>
</reference>
<feature type="compositionally biased region" description="Basic and acidic residues" evidence="1">
    <location>
        <begin position="200"/>
        <end position="211"/>
    </location>
</feature>
<gene>
    <name evidence="2" type="ORF">CAUJ_LOCUS4935</name>
</gene>
<organism evidence="2 3">
    <name type="scientific">Caenorhabditis auriculariae</name>
    <dbReference type="NCBI Taxonomy" id="2777116"/>
    <lineage>
        <taxon>Eukaryota</taxon>
        <taxon>Metazoa</taxon>
        <taxon>Ecdysozoa</taxon>
        <taxon>Nematoda</taxon>
        <taxon>Chromadorea</taxon>
        <taxon>Rhabditida</taxon>
        <taxon>Rhabditina</taxon>
        <taxon>Rhabditomorpha</taxon>
        <taxon>Rhabditoidea</taxon>
        <taxon>Rhabditidae</taxon>
        <taxon>Peloderinae</taxon>
        <taxon>Caenorhabditis</taxon>
    </lineage>
</organism>
<name>A0A8S1GYF7_9PELO</name>
<feature type="region of interest" description="Disordered" evidence="1">
    <location>
        <begin position="139"/>
        <end position="237"/>
    </location>
</feature>
<evidence type="ECO:0000313" key="2">
    <source>
        <dbReference type="EMBL" id="CAD6189016.1"/>
    </source>
</evidence>
<evidence type="ECO:0000256" key="1">
    <source>
        <dbReference type="SAM" id="MobiDB-lite"/>
    </source>
</evidence>
<comment type="caution">
    <text evidence="2">The sequence shown here is derived from an EMBL/GenBank/DDBJ whole genome shotgun (WGS) entry which is preliminary data.</text>
</comment>
<evidence type="ECO:0000313" key="3">
    <source>
        <dbReference type="Proteomes" id="UP000835052"/>
    </source>
</evidence>
<dbReference type="AlphaFoldDB" id="A0A8S1GYF7"/>
<protein>
    <submittedName>
        <fullName evidence="2">Uncharacterized protein</fullName>
    </submittedName>
</protein>
<accession>A0A8S1GYF7</accession>
<proteinExistence type="predicted"/>